<reference evidence="1 2" key="1">
    <citation type="submission" date="2013-07" db="EMBL/GenBank/DDBJ databases">
        <title>Comparative Genomic and Metabolomic Analysis of Twelve Strains of Pseudoalteromonas luteoviolacea.</title>
        <authorList>
            <person name="Vynne N.G."/>
            <person name="Mansson M."/>
            <person name="Gram L."/>
        </authorList>
    </citation>
    <scope>NUCLEOTIDE SEQUENCE [LARGE SCALE GENOMIC DNA]</scope>
    <source>
        <strain evidence="1 2">H33</strain>
    </source>
</reference>
<gene>
    <name evidence="1" type="ORF">N476_18830</name>
</gene>
<dbReference type="PATRIC" id="fig|1365251.3.peg.3075"/>
<dbReference type="OrthoDB" id="748646at2"/>
<accession>A0A167E0R0</accession>
<organism evidence="1 2">
    <name type="scientific">Pseudoalteromonas luteoviolacea H33</name>
    <dbReference type="NCBI Taxonomy" id="1365251"/>
    <lineage>
        <taxon>Bacteria</taxon>
        <taxon>Pseudomonadati</taxon>
        <taxon>Pseudomonadota</taxon>
        <taxon>Gammaproteobacteria</taxon>
        <taxon>Alteromonadales</taxon>
        <taxon>Pseudoalteromonadaceae</taxon>
        <taxon>Pseudoalteromonas</taxon>
    </lineage>
</organism>
<proteinExistence type="predicted"/>
<sequence length="239" mass="26656">MNENDALNTIGNAIKSHGYFVYTISGGSSPRFLYTVGLHEKLDVELLFAGGAYFSAQLAKDIVDCAAKYLMNNPSTSSFNVENICGTFELKKADESWSKSLPLGAIDYYKTDKVCLMQITPPQQLLTIDVPNCELSMNDTGNRVWSWFDRSYPSGLPKNCSAITNLEALKGAAITEAMRWEVEQWELFSGAGPDVKKEDTRVVPLSTLVLYDPTLDPVMKLKEGKGLWRSEDMVWNDWG</sequence>
<comment type="caution">
    <text evidence="1">The sequence shown here is derived from an EMBL/GenBank/DDBJ whole genome shotgun (WGS) entry which is preliminary data.</text>
</comment>
<name>A0A167E0R0_9GAMM</name>
<dbReference type="Pfam" id="PF14081">
    <property type="entry name" value="DUF4262"/>
    <property type="match status" value="1"/>
</dbReference>
<evidence type="ECO:0000313" key="2">
    <source>
        <dbReference type="Proteomes" id="UP000076503"/>
    </source>
</evidence>
<dbReference type="RefSeq" id="WP_063362445.1">
    <property type="nucleotide sequence ID" value="NZ_AUXZ01000080.1"/>
</dbReference>
<dbReference type="InterPro" id="IPR025358">
    <property type="entry name" value="DUF4262"/>
</dbReference>
<dbReference type="EMBL" id="AUXZ01000080">
    <property type="protein sequence ID" value="KZN49849.1"/>
    <property type="molecule type" value="Genomic_DNA"/>
</dbReference>
<protein>
    <submittedName>
        <fullName evidence="1">Uncharacterized protein</fullName>
    </submittedName>
</protein>
<evidence type="ECO:0000313" key="1">
    <source>
        <dbReference type="EMBL" id="KZN49849.1"/>
    </source>
</evidence>
<dbReference type="Proteomes" id="UP000076503">
    <property type="component" value="Unassembled WGS sequence"/>
</dbReference>
<dbReference type="AlphaFoldDB" id="A0A167E0R0"/>